<dbReference type="HOGENOM" id="CLU_739717_0_0_1"/>
<accession>S8AQY4</accession>
<evidence type="ECO:0000313" key="2">
    <source>
        <dbReference type="EMBL" id="EPS43486.1"/>
    </source>
</evidence>
<organism evidence="2 3">
    <name type="scientific">Dactylellina haptotyla (strain CBS 200.50)</name>
    <name type="common">Nematode-trapping fungus</name>
    <name type="synonym">Monacrosporium haptotylum</name>
    <dbReference type="NCBI Taxonomy" id="1284197"/>
    <lineage>
        <taxon>Eukaryota</taxon>
        <taxon>Fungi</taxon>
        <taxon>Dikarya</taxon>
        <taxon>Ascomycota</taxon>
        <taxon>Pezizomycotina</taxon>
        <taxon>Orbiliomycetes</taxon>
        <taxon>Orbiliales</taxon>
        <taxon>Orbiliaceae</taxon>
        <taxon>Dactylellina</taxon>
    </lineage>
</organism>
<feature type="signal peptide" evidence="1">
    <location>
        <begin position="1"/>
        <end position="22"/>
    </location>
</feature>
<evidence type="ECO:0000256" key="1">
    <source>
        <dbReference type="SAM" id="SignalP"/>
    </source>
</evidence>
<dbReference type="OrthoDB" id="5400154at2759"/>
<gene>
    <name evidence="2" type="ORF">H072_2506</name>
</gene>
<proteinExistence type="predicted"/>
<sequence>MRLRLRTTCPLVLAAVQLGVTAYELAFFQEFLGNDYGHLPTRQIHWHVYPRFRCNAIDFTGFEHDEDDVERGFFVQNIIVRTAAEGVGPPKALVLYQRNSPLSDSYSPCDGQSIQRGEVKVYPFDEDLMFDSEFRDAIESDEEIDGDGGDEARSIGIATAHSDHINEDVVEDMEQYYVHGNPRLVIRQSVPDDDVYWTDFRDWRNRRIKVAREYRMLPSELTNKYSFGQLRRMGYIVDEEMEKEMRWRFEADQRRVREEENFYEAIHDDEIAGLDNGDPYLEDLVWHWPPQEKLPDVDTVQRMLDLETELGNDVPWNPGNYVIREARPDLSKVVLPSPVEVSGNEGIELPVDINIHDFLFGNASPDIEDSNVIE</sequence>
<dbReference type="Proteomes" id="UP000015100">
    <property type="component" value="Unassembled WGS sequence"/>
</dbReference>
<dbReference type="AlphaFoldDB" id="S8AQY4"/>
<keyword evidence="3" id="KW-1185">Reference proteome</keyword>
<feature type="chain" id="PRO_5004547931" evidence="1">
    <location>
        <begin position="23"/>
        <end position="374"/>
    </location>
</feature>
<protein>
    <submittedName>
        <fullName evidence="2">Uncharacterized protein</fullName>
    </submittedName>
</protein>
<reference evidence="3" key="2">
    <citation type="submission" date="2013-04" db="EMBL/GenBank/DDBJ databases">
        <title>Genomic mechanisms accounting for the adaptation to parasitism in nematode-trapping fungi.</title>
        <authorList>
            <person name="Ahren D.G."/>
        </authorList>
    </citation>
    <scope>NUCLEOTIDE SEQUENCE [LARGE SCALE GENOMIC DNA]</scope>
    <source>
        <strain evidence="3">CBS 200.50</strain>
    </source>
</reference>
<comment type="caution">
    <text evidence="2">The sequence shown here is derived from an EMBL/GenBank/DDBJ whole genome shotgun (WGS) entry which is preliminary data.</text>
</comment>
<name>S8AQY4_DACHA</name>
<evidence type="ECO:0000313" key="3">
    <source>
        <dbReference type="Proteomes" id="UP000015100"/>
    </source>
</evidence>
<keyword evidence="1" id="KW-0732">Signal</keyword>
<reference evidence="2 3" key="1">
    <citation type="journal article" date="2013" name="PLoS Genet.">
        <title>Genomic mechanisms accounting for the adaptation to parasitism in nematode-trapping fungi.</title>
        <authorList>
            <person name="Meerupati T."/>
            <person name="Andersson K.M."/>
            <person name="Friman E."/>
            <person name="Kumar D."/>
            <person name="Tunlid A."/>
            <person name="Ahren D."/>
        </authorList>
    </citation>
    <scope>NUCLEOTIDE SEQUENCE [LARGE SCALE GENOMIC DNA]</scope>
    <source>
        <strain evidence="2 3">CBS 200.50</strain>
    </source>
</reference>
<dbReference type="EMBL" id="AQGS01000075">
    <property type="protein sequence ID" value="EPS43486.1"/>
    <property type="molecule type" value="Genomic_DNA"/>
</dbReference>